<comment type="subunit">
    <text evidence="2 10">Heterodimer of HisH and HisF.</text>
</comment>
<organism evidence="13 14">
    <name type="scientific">Desulfovibrio psychrotolerans</name>
    <dbReference type="NCBI Taxonomy" id="415242"/>
    <lineage>
        <taxon>Bacteria</taxon>
        <taxon>Pseudomonadati</taxon>
        <taxon>Thermodesulfobacteriota</taxon>
        <taxon>Desulfovibrionia</taxon>
        <taxon>Desulfovibrionales</taxon>
        <taxon>Desulfovibrionaceae</taxon>
        <taxon>Desulfovibrio</taxon>
    </lineage>
</organism>
<dbReference type="CDD" id="cd01748">
    <property type="entry name" value="GATase1_IGP_Synthase"/>
    <property type="match status" value="1"/>
</dbReference>
<evidence type="ECO:0000256" key="10">
    <source>
        <dbReference type="HAMAP-Rule" id="MF_00278"/>
    </source>
</evidence>
<dbReference type="InterPro" id="IPR017926">
    <property type="entry name" value="GATASE"/>
</dbReference>
<evidence type="ECO:0000256" key="7">
    <source>
        <dbReference type="ARBA" id="ARBA00023239"/>
    </source>
</evidence>
<feature type="domain" description="Glutamine amidotransferase" evidence="12">
    <location>
        <begin position="6"/>
        <end position="208"/>
    </location>
</feature>
<comment type="subcellular location">
    <subcellularLocation>
        <location evidence="10">Cytoplasm</location>
    </subcellularLocation>
</comment>
<dbReference type="AlphaFoldDB" id="A0A7J0BY55"/>
<dbReference type="SUPFAM" id="SSF52317">
    <property type="entry name" value="Class I glutamine amidotransferase-like"/>
    <property type="match status" value="1"/>
</dbReference>
<accession>A0A7J0BY55</accession>
<comment type="pathway">
    <text evidence="1 10">Amino-acid biosynthesis; L-histidine biosynthesis; L-histidine from 5-phospho-alpha-D-ribose 1-diphosphate: step 5/9.</text>
</comment>
<dbReference type="PROSITE" id="PS51274">
    <property type="entry name" value="GATASE_COBBQ"/>
    <property type="match status" value="1"/>
</dbReference>
<dbReference type="NCBIfam" id="TIGR01855">
    <property type="entry name" value="IMP_synth_hisH"/>
    <property type="match status" value="1"/>
</dbReference>
<dbReference type="Pfam" id="PF00117">
    <property type="entry name" value="GATase"/>
    <property type="match status" value="1"/>
</dbReference>
<dbReference type="PROSITE" id="PS51273">
    <property type="entry name" value="GATASE_TYPE_1"/>
    <property type="match status" value="1"/>
</dbReference>
<evidence type="ECO:0000256" key="3">
    <source>
        <dbReference type="ARBA" id="ARBA00022605"/>
    </source>
</evidence>
<name>A0A7J0BY55_9BACT</name>
<dbReference type="Proteomes" id="UP000503820">
    <property type="component" value="Unassembled WGS sequence"/>
</dbReference>
<dbReference type="PANTHER" id="PTHR42701">
    <property type="entry name" value="IMIDAZOLE GLYCEROL PHOSPHATE SYNTHASE SUBUNIT HISH"/>
    <property type="match status" value="1"/>
</dbReference>
<keyword evidence="14" id="KW-1185">Reference proteome</keyword>
<comment type="catalytic activity">
    <reaction evidence="9 10">
        <text>L-glutamine + H2O = L-glutamate + NH4(+)</text>
        <dbReference type="Rhea" id="RHEA:15889"/>
        <dbReference type="ChEBI" id="CHEBI:15377"/>
        <dbReference type="ChEBI" id="CHEBI:28938"/>
        <dbReference type="ChEBI" id="CHEBI:29985"/>
        <dbReference type="ChEBI" id="CHEBI:58359"/>
        <dbReference type="EC" id="3.5.1.2"/>
    </reaction>
</comment>
<evidence type="ECO:0000256" key="4">
    <source>
        <dbReference type="ARBA" id="ARBA00022801"/>
    </source>
</evidence>
<dbReference type="EC" id="4.3.2.10" evidence="10"/>
<feature type="active site" evidence="10 11">
    <location>
        <position position="194"/>
    </location>
</feature>
<dbReference type="RefSeq" id="WP_174410740.1">
    <property type="nucleotide sequence ID" value="NZ_BLVP01000035.1"/>
</dbReference>
<dbReference type="HAMAP" id="MF_00278">
    <property type="entry name" value="HisH"/>
    <property type="match status" value="1"/>
</dbReference>
<dbReference type="GO" id="GO:0000105">
    <property type="term" value="P:L-histidine biosynthetic process"/>
    <property type="evidence" value="ECO:0007669"/>
    <property type="project" value="UniProtKB-UniRule"/>
</dbReference>
<evidence type="ECO:0000313" key="13">
    <source>
        <dbReference type="EMBL" id="GFM38112.1"/>
    </source>
</evidence>
<dbReference type="PIRSF" id="PIRSF000495">
    <property type="entry name" value="Amidotransf_hisH"/>
    <property type="match status" value="1"/>
</dbReference>
<dbReference type="PANTHER" id="PTHR42701:SF1">
    <property type="entry name" value="IMIDAZOLE GLYCEROL PHOSPHATE SYNTHASE SUBUNIT HISH"/>
    <property type="match status" value="1"/>
</dbReference>
<keyword evidence="3 10" id="KW-0028">Amino-acid biosynthesis</keyword>
<evidence type="ECO:0000256" key="9">
    <source>
        <dbReference type="ARBA" id="ARBA00049534"/>
    </source>
</evidence>
<dbReference type="GO" id="GO:0016829">
    <property type="term" value="F:lyase activity"/>
    <property type="evidence" value="ECO:0007669"/>
    <property type="project" value="UniProtKB-KW"/>
</dbReference>
<dbReference type="InterPro" id="IPR029062">
    <property type="entry name" value="Class_I_gatase-like"/>
</dbReference>
<dbReference type="UniPathway" id="UPA00031">
    <property type="reaction ID" value="UER00010"/>
</dbReference>
<evidence type="ECO:0000256" key="2">
    <source>
        <dbReference type="ARBA" id="ARBA00011152"/>
    </source>
</evidence>
<evidence type="ECO:0000256" key="11">
    <source>
        <dbReference type="PIRSR" id="PIRSR000495-1"/>
    </source>
</evidence>
<comment type="caution">
    <text evidence="13">The sequence shown here is derived from an EMBL/GenBank/DDBJ whole genome shotgun (WGS) entry which is preliminary data.</text>
</comment>
<evidence type="ECO:0000256" key="1">
    <source>
        <dbReference type="ARBA" id="ARBA00005091"/>
    </source>
</evidence>
<evidence type="ECO:0000256" key="8">
    <source>
        <dbReference type="ARBA" id="ARBA00047838"/>
    </source>
</evidence>
<evidence type="ECO:0000256" key="6">
    <source>
        <dbReference type="ARBA" id="ARBA00023102"/>
    </source>
</evidence>
<feature type="active site" evidence="10 11">
    <location>
        <position position="192"/>
    </location>
</feature>
<evidence type="ECO:0000259" key="12">
    <source>
        <dbReference type="Pfam" id="PF00117"/>
    </source>
</evidence>
<dbReference type="GO" id="GO:0005737">
    <property type="term" value="C:cytoplasm"/>
    <property type="evidence" value="ECO:0007669"/>
    <property type="project" value="UniProtKB-SubCell"/>
</dbReference>
<keyword evidence="5 10" id="KW-0315">Glutamine amidotransferase</keyword>
<protein>
    <recommendedName>
        <fullName evidence="10">Imidazole glycerol phosphate synthase subunit HisH</fullName>
        <ecNumber evidence="10">4.3.2.10</ecNumber>
    </recommendedName>
    <alternativeName>
        <fullName evidence="10">IGP synthase glutaminase subunit</fullName>
        <ecNumber evidence="10">3.5.1.2</ecNumber>
    </alternativeName>
    <alternativeName>
        <fullName evidence="10">IGP synthase subunit HisH</fullName>
    </alternativeName>
    <alternativeName>
        <fullName evidence="10">ImGP synthase subunit HisH</fullName>
        <shortName evidence="10">IGPS subunit HisH</shortName>
    </alternativeName>
</protein>
<comment type="function">
    <text evidence="10">IGPS catalyzes the conversion of PRFAR and glutamine to IGP, AICAR and glutamate. The HisH subunit catalyzes the hydrolysis of glutamine to glutamate and ammonia as part of the synthesis of IGP and AICAR. The resulting ammonia molecule is channeled to the active site of HisF.</text>
</comment>
<sequence length="210" mass="22683">MNTVHIIDYGIGNIFNIRRAVADAGGNPVLTSRPEDLAAADKVILPGVGAFGNAMQSLALNGMDEAIKTFVTSGKPLLGICLGMQLLFSRSDEFGDHTGLDLVPGSVERLPITDGSKLPHIGWSKLLCPTEEATAWNEGLFKGLTMESYAYFVHSFAAKPLSPEHVLSYSSYGHSLFCSTVSRDNVWGCQFHPELSFNTGKAIFQNFLAV</sequence>
<evidence type="ECO:0000313" key="14">
    <source>
        <dbReference type="Proteomes" id="UP000503820"/>
    </source>
</evidence>
<dbReference type="GO" id="GO:0004359">
    <property type="term" value="F:glutaminase activity"/>
    <property type="evidence" value="ECO:0007669"/>
    <property type="project" value="UniProtKB-EC"/>
</dbReference>
<proteinExistence type="inferred from homology"/>
<keyword evidence="6 10" id="KW-0368">Histidine biosynthesis</keyword>
<dbReference type="Gene3D" id="3.40.50.880">
    <property type="match status" value="1"/>
</dbReference>
<comment type="catalytic activity">
    <reaction evidence="8 10">
        <text>5-[(5-phospho-1-deoxy-D-ribulos-1-ylimino)methylamino]-1-(5-phospho-beta-D-ribosyl)imidazole-4-carboxamide + L-glutamine = D-erythro-1-(imidazol-4-yl)glycerol 3-phosphate + 5-amino-1-(5-phospho-beta-D-ribosyl)imidazole-4-carboxamide + L-glutamate + H(+)</text>
        <dbReference type="Rhea" id="RHEA:24793"/>
        <dbReference type="ChEBI" id="CHEBI:15378"/>
        <dbReference type="ChEBI" id="CHEBI:29985"/>
        <dbReference type="ChEBI" id="CHEBI:58278"/>
        <dbReference type="ChEBI" id="CHEBI:58359"/>
        <dbReference type="ChEBI" id="CHEBI:58475"/>
        <dbReference type="ChEBI" id="CHEBI:58525"/>
        <dbReference type="EC" id="4.3.2.10"/>
    </reaction>
</comment>
<feature type="active site" description="Nucleophile" evidence="10 11">
    <location>
        <position position="81"/>
    </location>
</feature>
<keyword evidence="7 10" id="KW-0456">Lyase</keyword>
<gene>
    <name evidence="13" type="primary">hisH1</name>
    <name evidence="10" type="synonym">hisH</name>
    <name evidence="13" type="ORF">DSM19430T_27960</name>
</gene>
<dbReference type="EC" id="3.5.1.2" evidence="10"/>
<dbReference type="InterPro" id="IPR010139">
    <property type="entry name" value="Imidazole-glycPsynth_HisH"/>
</dbReference>
<keyword evidence="4 10" id="KW-0378">Hydrolase</keyword>
<dbReference type="EMBL" id="BLVP01000035">
    <property type="protein sequence ID" value="GFM38112.1"/>
    <property type="molecule type" value="Genomic_DNA"/>
</dbReference>
<keyword evidence="10" id="KW-0963">Cytoplasm</keyword>
<dbReference type="GO" id="GO:0000107">
    <property type="term" value="F:imidazoleglycerol-phosphate synthase activity"/>
    <property type="evidence" value="ECO:0007669"/>
    <property type="project" value="UniProtKB-UniRule"/>
</dbReference>
<reference evidence="13 14" key="1">
    <citation type="submission" date="2020-05" db="EMBL/GenBank/DDBJ databases">
        <title>Draft genome sequence of Desulfovibrio psychrotolerans JS1T.</title>
        <authorList>
            <person name="Ueno A."/>
            <person name="Tamazawa S."/>
            <person name="Tamamura S."/>
            <person name="Murakami T."/>
            <person name="Kiyama T."/>
            <person name="Inomata H."/>
            <person name="Amano Y."/>
            <person name="Miyakawa K."/>
            <person name="Tamaki H."/>
            <person name="Naganuma T."/>
            <person name="Kaneko K."/>
        </authorList>
    </citation>
    <scope>NUCLEOTIDE SEQUENCE [LARGE SCALE GENOMIC DNA]</scope>
    <source>
        <strain evidence="13 14">JS1</strain>
    </source>
</reference>
<evidence type="ECO:0000256" key="5">
    <source>
        <dbReference type="ARBA" id="ARBA00022962"/>
    </source>
</evidence>